<dbReference type="Pfam" id="PF00027">
    <property type="entry name" value="cNMP_binding"/>
    <property type="match status" value="1"/>
</dbReference>
<dbReference type="InterPro" id="IPR036390">
    <property type="entry name" value="WH_DNA-bd_sf"/>
</dbReference>
<dbReference type="Proteomes" id="UP000318590">
    <property type="component" value="Unassembled WGS sequence"/>
</dbReference>
<evidence type="ECO:0000313" key="5">
    <source>
        <dbReference type="EMBL" id="TRD14870.1"/>
    </source>
</evidence>
<evidence type="ECO:0000256" key="1">
    <source>
        <dbReference type="ARBA" id="ARBA00023015"/>
    </source>
</evidence>
<keyword evidence="1" id="KW-0805">Transcription regulation</keyword>
<dbReference type="PROSITE" id="PS50042">
    <property type="entry name" value="CNMP_BINDING_3"/>
    <property type="match status" value="1"/>
</dbReference>
<evidence type="ECO:0000256" key="3">
    <source>
        <dbReference type="ARBA" id="ARBA00023163"/>
    </source>
</evidence>
<keyword evidence="6" id="KW-1185">Reference proteome</keyword>
<dbReference type="InterPro" id="IPR018490">
    <property type="entry name" value="cNMP-bd_dom_sf"/>
</dbReference>
<dbReference type="OrthoDB" id="9786503at2"/>
<evidence type="ECO:0000259" key="4">
    <source>
        <dbReference type="PROSITE" id="PS50042"/>
    </source>
</evidence>
<reference evidence="5 6" key="1">
    <citation type="submission" date="2019-06" db="EMBL/GenBank/DDBJ databases">
        <title>Paenimaribius caenipelagi gen. nov., sp. nov., isolated from a tidal flat.</title>
        <authorList>
            <person name="Yoon J.-H."/>
        </authorList>
    </citation>
    <scope>NUCLEOTIDE SEQUENCE [LARGE SCALE GENOMIC DNA]</scope>
    <source>
        <strain evidence="5 6">JBTF-M29</strain>
    </source>
</reference>
<dbReference type="SUPFAM" id="SSF51206">
    <property type="entry name" value="cAMP-binding domain-like"/>
    <property type="match status" value="1"/>
</dbReference>
<dbReference type="SUPFAM" id="SSF46785">
    <property type="entry name" value="Winged helix' DNA-binding domain"/>
    <property type="match status" value="1"/>
</dbReference>
<gene>
    <name evidence="5" type="ORF">FEV53_18165</name>
</gene>
<dbReference type="GO" id="GO:0003677">
    <property type="term" value="F:DNA binding"/>
    <property type="evidence" value="ECO:0007669"/>
    <property type="project" value="UniProtKB-KW"/>
</dbReference>
<dbReference type="InterPro" id="IPR000595">
    <property type="entry name" value="cNMP-bd_dom"/>
</dbReference>
<dbReference type="Gene3D" id="2.60.120.10">
    <property type="entry name" value="Jelly Rolls"/>
    <property type="match status" value="1"/>
</dbReference>
<dbReference type="AlphaFoldDB" id="A0A547PL40"/>
<dbReference type="CDD" id="cd00038">
    <property type="entry name" value="CAP_ED"/>
    <property type="match status" value="1"/>
</dbReference>
<protein>
    <submittedName>
        <fullName evidence="5">Crp/Fnr family transcriptional regulator</fullName>
    </submittedName>
</protein>
<proteinExistence type="predicted"/>
<organism evidence="5 6">
    <name type="scientific">Palleronia caenipelagi</name>
    <dbReference type="NCBI Taxonomy" id="2489174"/>
    <lineage>
        <taxon>Bacteria</taxon>
        <taxon>Pseudomonadati</taxon>
        <taxon>Pseudomonadota</taxon>
        <taxon>Alphaproteobacteria</taxon>
        <taxon>Rhodobacterales</taxon>
        <taxon>Roseobacteraceae</taxon>
        <taxon>Palleronia</taxon>
    </lineage>
</organism>
<feature type="domain" description="Cyclic nucleotide-binding" evidence="4">
    <location>
        <begin position="75"/>
        <end position="144"/>
    </location>
</feature>
<sequence>MSCRSCLSNHGPDRRFSKDHPVCRSYSGSCLLVLIVTERYRFKYHLCDNSGRHFGRGSTMDAQQAAALINGPYGFAGALSVDTVAELLRRGRLVKYEKGGFVTRRGLNEPRLCIVLSGSVRLTAFTKDGREMLTHIVRPGNCWGVFPCLGGYRETNDSVIEEPSTILILRPEAVGNMMWSYQDFQKALVQLLCDRLNLALSLSEQMGAWVARERLAWRLLLLANALDERRAPPPQLEIVISQDTLAAMVHLSRQRTNMILKDMERDGVVVLKYGRIEILDIDALRNEISRTA</sequence>
<dbReference type="Pfam" id="PF13545">
    <property type="entry name" value="HTH_Crp_2"/>
    <property type="match status" value="1"/>
</dbReference>
<evidence type="ECO:0000256" key="2">
    <source>
        <dbReference type="ARBA" id="ARBA00023125"/>
    </source>
</evidence>
<evidence type="ECO:0000313" key="6">
    <source>
        <dbReference type="Proteomes" id="UP000318590"/>
    </source>
</evidence>
<keyword evidence="3" id="KW-0804">Transcription</keyword>
<comment type="caution">
    <text evidence="5">The sequence shown here is derived from an EMBL/GenBank/DDBJ whole genome shotgun (WGS) entry which is preliminary data.</text>
</comment>
<dbReference type="InterPro" id="IPR014710">
    <property type="entry name" value="RmlC-like_jellyroll"/>
</dbReference>
<accession>A0A547PL40</accession>
<dbReference type="InterPro" id="IPR012318">
    <property type="entry name" value="HTH_CRP"/>
</dbReference>
<dbReference type="GO" id="GO:0006355">
    <property type="term" value="P:regulation of DNA-templated transcription"/>
    <property type="evidence" value="ECO:0007669"/>
    <property type="project" value="InterPro"/>
</dbReference>
<name>A0A547PL40_9RHOB</name>
<dbReference type="EMBL" id="VFSV01000061">
    <property type="protein sequence ID" value="TRD14870.1"/>
    <property type="molecule type" value="Genomic_DNA"/>
</dbReference>
<keyword evidence="2" id="KW-0238">DNA-binding</keyword>